<dbReference type="AlphaFoldDB" id="A0A8J7L3A4"/>
<proteinExistence type="inferred from homology"/>
<evidence type="ECO:0000313" key="4">
    <source>
        <dbReference type="EMBL" id="MBH1942158.1"/>
    </source>
</evidence>
<feature type="domain" description="SfsA N-terminal OB" evidence="3">
    <location>
        <begin position="13"/>
        <end position="78"/>
    </location>
</feature>
<dbReference type="CDD" id="cd22359">
    <property type="entry name" value="SfsA-like_bacterial"/>
    <property type="match status" value="1"/>
</dbReference>
<dbReference type="RefSeq" id="WP_197662407.1">
    <property type="nucleotide sequence ID" value="NZ_JAEAGR010000017.1"/>
</dbReference>
<comment type="caution">
    <text evidence="4">The sequence shown here is derived from an EMBL/GenBank/DDBJ whole genome shotgun (WGS) entry which is preliminary data.</text>
</comment>
<dbReference type="PANTHER" id="PTHR30545">
    <property type="entry name" value="SUGAR FERMENTATION STIMULATION PROTEIN A"/>
    <property type="match status" value="1"/>
</dbReference>
<dbReference type="GO" id="GO:0003677">
    <property type="term" value="F:DNA binding"/>
    <property type="evidence" value="ECO:0007669"/>
    <property type="project" value="InterPro"/>
</dbReference>
<dbReference type="Pfam" id="PF17746">
    <property type="entry name" value="SfsA_N"/>
    <property type="match status" value="1"/>
</dbReference>
<gene>
    <name evidence="1" type="primary">sfsA</name>
    <name evidence="4" type="ORF">I5677_14745</name>
</gene>
<feature type="domain" description="Sugar fermentation stimulation protein C-terminal" evidence="2">
    <location>
        <begin position="81"/>
        <end position="245"/>
    </location>
</feature>
<dbReference type="Gene3D" id="2.40.50.580">
    <property type="match status" value="1"/>
</dbReference>
<keyword evidence="5" id="KW-1185">Reference proteome</keyword>
<dbReference type="InterPro" id="IPR005224">
    <property type="entry name" value="SfsA"/>
</dbReference>
<evidence type="ECO:0000259" key="3">
    <source>
        <dbReference type="Pfam" id="PF17746"/>
    </source>
</evidence>
<dbReference type="Pfam" id="PF03749">
    <property type="entry name" value="SfsA"/>
    <property type="match status" value="1"/>
</dbReference>
<dbReference type="Gene3D" id="3.40.1350.60">
    <property type="match status" value="1"/>
</dbReference>
<name>A0A8J7L3A4_9FIRM</name>
<comment type="similarity">
    <text evidence="1">Belongs to the SfsA family.</text>
</comment>
<reference evidence="4" key="1">
    <citation type="submission" date="2020-12" db="EMBL/GenBank/DDBJ databases">
        <title>M. sibirica DSM 26468T genome.</title>
        <authorList>
            <person name="Thieme N."/>
            <person name="Rettenmaier R."/>
            <person name="Zverlov V."/>
            <person name="Liebl W."/>
        </authorList>
    </citation>
    <scope>NUCLEOTIDE SEQUENCE</scope>
    <source>
        <strain evidence="4">DSM 26468</strain>
    </source>
</reference>
<evidence type="ECO:0000259" key="2">
    <source>
        <dbReference type="Pfam" id="PF03749"/>
    </source>
</evidence>
<sequence length="257" mass="29605">MKFNYDIRFGTFLRRPNRFIAHIDLDGTEVICHVPNTGRLRELLIPGAQVMLSHHPSPVRKTQFELRMVRKEENWISIDSQLPNTLAYEAIVHEVIEELKGYTTIKREVNYQNSRFDLQLIKEDPCLSDADNDVHTRNKNSSHNQKLIQTRNNICFVEIKNVTLETDGWSYFPDAPTERGRKHIDELIHAVRHGYRGVLLFVVQVENARGFTPNSTTDPAFSEKVKSAYEAGVDVLAYRCTVSTQEVTIIDKIPVKL</sequence>
<dbReference type="Proteomes" id="UP000623269">
    <property type="component" value="Unassembled WGS sequence"/>
</dbReference>
<protein>
    <recommendedName>
        <fullName evidence="1">Sugar fermentation stimulation protein homolog</fullName>
    </recommendedName>
</protein>
<dbReference type="PANTHER" id="PTHR30545:SF2">
    <property type="entry name" value="SUGAR FERMENTATION STIMULATION PROTEIN A"/>
    <property type="match status" value="1"/>
</dbReference>
<dbReference type="InterPro" id="IPR040452">
    <property type="entry name" value="SfsA_C"/>
</dbReference>
<evidence type="ECO:0000313" key="5">
    <source>
        <dbReference type="Proteomes" id="UP000623269"/>
    </source>
</evidence>
<organism evidence="4 5">
    <name type="scientific">Mobilitalea sibirica</name>
    <dbReference type="NCBI Taxonomy" id="1462919"/>
    <lineage>
        <taxon>Bacteria</taxon>
        <taxon>Bacillati</taxon>
        <taxon>Bacillota</taxon>
        <taxon>Clostridia</taxon>
        <taxon>Lachnospirales</taxon>
        <taxon>Lachnospiraceae</taxon>
        <taxon>Mobilitalea</taxon>
    </lineage>
</organism>
<dbReference type="EMBL" id="JAEAGR010000017">
    <property type="protein sequence ID" value="MBH1942158.1"/>
    <property type="molecule type" value="Genomic_DNA"/>
</dbReference>
<evidence type="ECO:0000256" key="1">
    <source>
        <dbReference type="HAMAP-Rule" id="MF_00095"/>
    </source>
</evidence>
<dbReference type="HAMAP" id="MF_00095">
    <property type="entry name" value="SfsA"/>
    <property type="match status" value="1"/>
</dbReference>
<accession>A0A8J7L3A4</accession>
<dbReference type="InterPro" id="IPR041465">
    <property type="entry name" value="SfsA_N"/>
</dbReference>